<dbReference type="InterPro" id="IPR035903">
    <property type="entry name" value="HesB-like_dom_sf"/>
</dbReference>
<evidence type="ECO:0000256" key="2">
    <source>
        <dbReference type="ARBA" id="ARBA00006718"/>
    </source>
</evidence>
<dbReference type="InterPro" id="IPR000361">
    <property type="entry name" value="ATAP_core_dom"/>
</dbReference>
<dbReference type="OrthoDB" id="333486at2759"/>
<dbReference type="InterPro" id="IPR050322">
    <property type="entry name" value="Fe-S_cluster_asmbl/transfer"/>
</dbReference>
<dbReference type="Gene3D" id="2.60.300.12">
    <property type="entry name" value="HesB-like domain"/>
    <property type="match status" value="1"/>
</dbReference>
<protein>
    <recommendedName>
        <fullName evidence="5">Core domain-containing protein</fullName>
    </recommendedName>
</protein>
<dbReference type="GO" id="GO:0005739">
    <property type="term" value="C:mitochondrion"/>
    <property type="evidence" value="ECO:0007669"/>
    <property type="project" value="TreeGrafter"/>
</dbReference>
<dbReference type="GO" id="GO:0051537">
    <property type="term" value="F:2 iron, 2 sulfur cluster binding"/>
    <property type="evidence" value="ECO:0007669"/>
    <property type="project" value="TreeGrafter"/>
</dbReference>
<keyword evidence="7" id="KW-1185">Reference proteome</keyword>
<feature type="compositionally biased region" description="Low complexity" evidence="4">
    <location>
        <begin position="30"/>
        <end position="44"/>
    </location>
</feature>
<evidence type="ECO:0000256" key="4">
    <source>
        <dbReference type="SAM" id="MobiDB-lite"/>
    </source>
</evidence>
<proteinExistence type="inferred from homology"/>
<dbReference type="eggNOG" id="KOG1120">
    <property type="taxonomic scope" value="Eukaryota"/>
</dbReference>
<dbReference type="PROSITE" id="PS01152">
    <property type="entry name" value="HESB"/>
    <property type="match status" value="1"/>
</dbReference>
<keyword evidence="3" id="KW-0004">4Fe-4S</keyword>
<keyword evidence="3" id="KW-0479">Metal-binding</keyword>
<dbReference type="AlphaFoldDB" id="K0S3J7"/>
<dbReference type="Proteomes" id="UP000266841">
    <property type="component" value="Unassembled WGS sequence"/>
</dbReference>
<feature type="region of interest" description="Disordered" evidence="4">
    <location>
        <begin position="19"/>
        <end position="92"/>
    </location>
</feature>
<name>K0S3J7_THAOC</name>
<keyword evidence="3" id="KW-0411">Iron-sulfur</keyword>
<organism evidence="6 7">
    <name type="scientific">Thalassiosira oceanica</name>
    <name type="common">Marine diatom</name>
    <dbReference type="NCBI Taxonomy" id="159749"/>
    <lineage>
        <taxon>Eukaryota</taxon>
        <taxon>Sar</taxon>
        <taxon>Stramenopiles</taxon>
        <taxon>Ochrophyta</taxon>
        <taxon>Bacillariophyta</taxon>
        <taxon>Coscinodiscophyceae</taxon>
        <taxon>Thalassiosirophycidae</taxon>
        <taxon>Thalassiosirales</taxon>
        <taxon>Thalassiosiraceae</taxon>
        <taxon>Thalassiosira</taxon>
    </lineage>
</organism>
<evidence type="ECO:0000313" key="7">
    <source>
        <dbReference type="Proteomes" id="UP000266841"/>
    </source>
</evidence>
<dbReference type="PANTHER" id="PTHR10072">
    <property type="entry name" value="IRON-SULFUR CLUSTER ASSEMBLY PROTEIN"/>
    <property type="match status" value="1"/>
</dbReference>
<evidence type="ECO:0000256" key="3">
    <source>
        <dbReference type="ARBA" id="ARBA00022485"/>
    </source>
</evidence>
<evidence type="ECO:0000256" key="1">
    <source>
        <dbReference type="ARBA" id="ARBA00005151"/>
    </source>
</evidence>
<reference evidence="6 7" key="1">
    <citation type="journal article" date="2012" name="Genome Biol.">
        <title>Genome and low-iron response of an oceanic diatom adapted to chronic iron limitation.</title>
        <authorList>
            <person name="Lommer M."/>
            <person name="Specht M."/>
            <person name="Roy A.S."/>
            <person name="Kraemer L."/>
            <person name="Andreson R."/>
            <person name="Gutowska M.A."/>
            <person name="Wolf J."/>
            <person name="Bergner S.V."/>
            <person name="Schilhabel M.B."/>
            <person name="Klostermeier U.C."/>
            <person name="Beiko R.G."/>
            <person name="Rosenstiel P."/>
            <person name="Hippler M."/>
            <person name="Laroche J."/>
        </authorList>
    </citation>
    <scope>NUCLEOTIDE SEQUENCE [LARGE SCALE GENOMIC DNA]</scope>
    <source>
        <strain evidence="6 7">CCMP1005</strain>
    </source>
</reference>
<dbReference type="GO" id="GO:0051539">
    <property type="term" value="F:4 iron, 4 sulfur cluster binding"/>
    <property type="evidence" value="ECO:0007669"/>
    <property type="project" value="UniProtKB-KW"/>
</dbReference>
<keyword evidence="3" id="KW-0408">Iron</keyword>
<dbReference type="PANTHER" id="PTHR10072:SF41">
    <property type="entry name" value="IRON-SULFUR CLUSTER ASSEMBLY 1 HOMOLOG, MITOCHONDRIAL"/>
    <property type="match status" value="1"/>
</dbReference>
<sequence length="218" mass="23723">MRRAVCYSIQRASCSGRRHFAPTTADGARMSLPTSATPMPSASSRRVLPNGSRSCLGHSFSTAPTYDHGPSSDETLHTKPRTRRRPARPDPLIVTPTAAARIQELISRHNETSGMESGNRAVGIRLGTKKRGCNGLSYTLNYAYENHAEEKKSDEGMTITFPDVMAPGHGLKIYVEPMALMNVIGTTMDYEDGEMASEFTFTNPNSKGECGCGESFNV</sequence>
<gene>
    <name evidence="6" type="ORF">THAOC_20345</name>
</gene>
<evidence type="ECO:0000313" key="6">
    <source>
        <dbReference type="EMBL" id="EJK59434.1"/>
    </source>
</evidence>
<dbReference type="InterPro" id="IPR017870">
    <property type="entry name" value="FeS_cluster_insertion_CS"/>
</dbReference>
<dbReference type="NCBIfam" id="TIGR00049">
    <property type="entry name" value="iron-sulfur cluster assembly accessory protein"/>
    <property type="match status" value="1"/>
</dbReference>
<dbReference type="SUPFAM" id="SSF89360">
    <property type="entry name" value="HesB-like domain"/>
    <property type="match status" value="1"/>
</dbReference>
<feature type="domain" description="Core" evidence="5">
    <location>
        <begin position="93"/>
        <end position="214"/>
    </location>
</feature>
<dbReference type="GO" id="GO:0016226">
    <property type="term" value="P:iron-sulfur cluster assembly"/>
    <property type="evidence" value="ECO:0007669"/>
    <property type="project" value="InterPro"/>
</dbReference>
<dbReference type="OMA" id="YAYENHA"/>
<dbReference type="EMBL" id="AGNL01022912">
    <property type="protein sequence ID" value="EJK59434.1"/>
    <property type="molecule type" value="Genomic_DNA"/>
</dbReference>
<comment type="pathway">
    <text evidence="1">Cofactor biosynthesis; iron-sulfur cluster biosynthesis.</text>
</comment>
<dbReference type="InterPro" id="IPR016092">
    <property type="entry name" value="ATAP"/>
</dbReference>
<comment type="caution">
    <text evidence="6">The sequence shown here is derived from an EMBL/GenBank/DDBJ whole genome shotgun (WGS) entry which is preliminary data.</text>
</comment>
<evidence type="ECO:0000259" key="5">
    <source>
        <dbReference type="Pfam" id="PF01521"/>
    </source>
</evidence>
<comment type="similarity">
    <text evidence="2">Belongs to the HesB/IscA family.</text>
</comment>
<accession>K0S3J7</accession>
<dbReference type="Pfam" id="PF01521">
    <property type="entry name" value="Fe-S_biosyn"/>
    <property type="match status" value="1"/>
</dbReference>